<keyword evidence="4" id="KW-1185">Reference proteome</keyword>
<keyword evidence="2" id="KW-1133">Transmembrane helix</keyword>
<feature type="transmembrane region" description="Helical" evidence="2">
    <location>
        <begin position="83"/>
        <end position="101"/>
    </location>
</feature>
<keyword evidence="2" id="KW-0472">Membrane</keyword>
<dbReference type="AlphaFoldDB" id="A0A9Q0RHY8"/>
<name>A0A9Q0RHY8_ANAIG</name>
<evidence type="ECO:0000313" key="4">
    <source>
        <dbReference type="Proteomes" id="UP001149090"/>
    </source>
</evidence>
<dbReference type="Proteomes" id="UP001149090">
    <property type="component" value="Unassembled WGS sequence"/>
</dbReference>
<evidence type="ECO:0000256" key="1">
    <source>
        <dbReference type="SAM" id="MobiDB-lite"/>
    </source>
</evidence>
<dbReference type="InterPro" id="IPR008657">
    <property type="entry name" value="JTB"/>
</dbReference>
<evidence type="ECO:0000313" key="3">
    <source>
        <dbReference type="EMBL" id="KAJ5080649.1"/>
    </source>
</evidence>
<gene>
    <name evidence="3" type="ORF">M0811_13901</name>
</gene>
<protein>
    <submittedName>
        <fullName evidence="3">Jtb protein-related</fullName>
    </submittedName>
</protein>
<sequence length="117" mass="13706">MRKLLTKENKSKTIESNEMKNNSTENNSNCKPIGKCVACSQDENEAYCKETGFKREYVCSESEKKVNKMFSCFPEENNQVKSVFIFLIFSILASVIFAYSIKKRRRKINQNEERHNM</sequence>
<keyword evidence="2" id="KW-0812">Transmembrane</keyword>
<dbReference type="GO" id="GO:0016020">
    <property type="term" value="C:membrane"/>
    <property type="evidence" value="ECO:0007669"/>
    <property type="project" value="InterPro"/>
</dbReference>
<comment type="caution">
    <text evidence="3">The sequence shown here is derived from an EMBL/GenBank/DDBJ whole genome shotgun (WGS) entry which is preliminary data.</text>
</comment>
<feature type="region of interest" description="Disordered" evidence="1">
    <location>
        <begin position="1"/>
        <end position="27"/>
    </location>
</feature>
<evidence type="ECO:0000256" key="2">
    <source>
        <dbReference type="SAM" id="Phobius"/>
    </source>
</evidence>
<accession>A0A9Q0RHY8</accession>
<organism evidence="3 4">
    <name type="scientific">Anaeramoeba ignava</name>
    <name type="common">Anaerobic marine amoeba</name>
    <dbReference type="NCBI Taxonomy" id="1746090"/>
    <lineage>
        <taxon>Eukaryota</taxon>
        <taxon>Metamonada</taxon>
        <taxon>Anaeramoebidae</taxon>
        <taxon>Anaeramoeba</taxon>
    </lineage>
</organism>
<reference evidence="3" key="1">
    <citation type="submission" date="2022-10" db="EMBL/GenBank/DDBJ databases">
        <title>Novel sulphate-reducing endosymbionts in the free-living metamonad Anaeramoeba.</title>
        <authorList>
            <person name="Jerlstrom-Hultqvist J."/>
            <person name="Cepicka I."/>
            <person name="Gallot-Lavallee L."/>
            <person name="Salas-Leiva D."/>
            <person name="Curtis B.A."/>
            <person name="Zahonova K."/>
            <person name="Pipaliya S."/>
            <person name="Dacks J."/>
            <person name="Roger A.J."/>
        </authorList>
    </citation>
    <scope>NUCLEOTIDE SEQUENCE</scope>
    <source>
        <strain evidence="3">BMAN</strain>
    </source>
</reference>
<dbReference type="Pfam" id="PF05439">
    <property type="entry name" value="JTB"/>
    <property type="match status" value="1"/>
</dbReference>
<proteinExistence type="predicted"/>
<dbReference type="EMBL" id="JAPDFW010000005">
    <property type="protein sequence ID" value="KAJ5080649.1"/>
    <property type="molecule type" value="Genomic_DNA"/>
</dbReference>
<feature type="compositionally biased region" description="Basic and acidic residues" evidence="1">
    <location>
        <begin position="1"/>
        <end position="18"/>
    </location>
</feature>